<gene>
    <name evidence="7" type="ORF">CEURO_LOCUS22327</name>
</gene>
<proteinExistence type="predicted"/>
<protein>
    <recommendedName>
        <fullName evidence="6">Late embryogenesis abundant protein LEA-2 subgroup domain-containing protein</fullName>
    </recommendedName>
</protein>
<keyword evidence="2 5" id="KW-0812">Transmembrane</keyword>
<feature type="domain" description="Late embryogenesis abundant protein LEA-2 subgroup" evidence="6">
    <location>
        <begin position="81"/>
        <end position="183"/>
    </location>
</feature>
<evidence type="ECO:0000259" key="6">
    <source>
        <dbReference type="Pfam" id="PF03168"/>
    </source>
</evidence>
<evidence type="ECO:0000256" key="3">
    <source>
        <dbReference type="ARBA" id="ARBA00022989"/>
    </source>
</evidence>
<evidence type="ECO:0000256" key="5">
    <source>
        <dbReference type="SAM" id="Phobius"/>
    </source>
</evidence>
<evidence type="ECO:0000313" key="8">
    <source>
        <dbReference type="Proteomes" id="UP001152484"/>
    </source>
</evidence>
<keyword evidence="4 5" id="KW-0472">Membrane</keyword>
<evidence type="ECO:0000256" key="2">
    <source>
        <dbReference type="ARBA" id="ARBA00022692"/>
    </source>
</evidence>
<dbReference type="Proteomes" id="UP001152484">
    <property type="component" value="Unassembled WGS sequence"/>
</dbReference>
<dbReference type="GO" id="GO:0009506">
    <property type="term" value="C:plasmodesma"/>
    <property type="evidence" value="ECO:0007669"/>
    <property type="project" value="TreeGrafter"/>
</dbReference>
<dbReference type="EMBL" id="CAMAPE010000080">
    <property type="protein sequence ID" value="CAH9119506.1"/>
    <property type="molecule type" value="Genomic_DNA"/>
</dbReference>
<dbReference type="InterPro" id="IPR004864">
    <property type="entry name" value="LEA_2"/>
</dbReference>
<dbReference type="AlphaFoldDB" id="A0A9P1A2C6"/>
<comment type="caution">
    <text evidence="7">The sequence shown here is derived from an EMBL/GenBank/DDBJ whole genome shotgun (WGS) entry which is preliminary data.</text>
</comment>
<dbReference type="OrthoDB" id="669838at2759"/>
<sequence length="204" mass="23522">MQTNPPNPHQKPPAAAARQRPLWLNIVGLLLALIIVSGIIVLIVWLAIRPHRPVYAIVNATVHNYNLTDHDNRLTADFNFTIKAYNRNKRTSIKYKPLQAHLYFENEQIATATAAAFRQPARNTTYFPIFLQAKNVTLYGNTAKDFKKQRTAGKVELELKFRGGVRFKTGEWKWRHRRMKVTCKPTVMSYSSNKFKEVACHVDF</sequence>
<dbReference type="PANTHER" id="PTHR31415:SF130">
    <property type="entry name" value="NDR1_HIN1-LIKE PROTEIN 6"/>
    <property type="match status" value="1"/>
</dbReference>
<evidence type="ECO:0000256" key="4">
    <source>
        <dbReference type="ARBA" id="ARBA00023136"/>
    </source>
</evidence>
<keyword evidence="8" id="KW-1185">Reference proteome</keyword>
<dbReference type="InterPro" id="IPR044839">
    <property type="entry name" value="NDR1-like"/>
</dbReference>
<dbReference type="GO" id="GO:0098542">
    <property type="term" value="P:defense response to other organism"/>
    <property type="evidence" value="ECO:0007669"/>
    <property type="project" value="InterPro"/>
</dbReference>
<reference evidence="7" key="1">
    <citation type="submission" date="2022-07" db="EMBL/GenBank/DDBJ databases">
        <authorList>
            <person name="Macas J."/>
            <person name="Novak P."/>
            <person name="Neumann P."/>
        </authorList>
    </citation>
    <scope>NUCLEOTIDE SEQUENCE</scope>
</reference>
<organism evidence="7 8">
    <name type="scientific">Cuscuta europaea</name>
    <name type="common">European dodder</name>
    <dbReference type="NCBI Taxonomy" id="41803"/>
    <lineage>
        <taxon>Eukaryota</taxon>
        <taxon>Viridiplantae</taxon>
        <taxon>Streptophyta</taxon>
        <taxon>Embryophyta</taxon>
        <taxon>Tracheophyta</taxon>
        <taxon>Spermatophyta</taxon>
        <taxon>Magnoliopsida</taxon>
        <taxon>eudicotyledons</taxon>
        <taxon>Gunneridae</taxon>
        <taxon>Pentapetalae</taxon>
        <taxon>asterids</taxon>
        <taxon>lamiids</taxon>
        <taxon>Solanales</taxon>
        <taxon>Convolvulaceae</taxon>
        <taxon>Cuscuteae</taxon>
        <taxon>Cuscuta</taxon>
        <taxon>Cuscuta subgen. Cuscuta</taxon>
    </lineage>
</organism>
<evidence type="ECO:0000313" key="7">
    <source>
        <dbReference type="EMBL" id="CAH9119506.1"/>
    </source>
</evidence>
<dbReference type="PANTHER" id="PTHR31415">
    <property type="entry name" value="OS05G0367900 PROTEIN"/>
    <property type="match status" value="1"/>
</dbReference>
<dbReference type="Pfam" id="PF03168">
    <property type="entry name" value="LEA_2"/>
    <property type="match status" value="1"/>
</dbReference>
<accession>A0A9P1A2C6</accession>
<feature type="transmembrane region" description="Helical" evidence="5">
    <location>
        <begin position="22"/>
        <end position="48"/>
    </location>
</feature>
<keyword evidence="3 5" id="KW-1133">Transmembrane helix</keyword>
<name>A0A9P1A2C6_CUSEU</name>
<comment type="subcellular location">
    <subcellularLocation>
        <location evidence="1">Membrane</location>
        <topology evidence="1">Single-pass membrane protein</topology>
    </subcellularLocation>
</comment>
<evidence type="ECO:0000256" key="1">
    <source>
        <dbReference type="ARBA" id="ARBA00004167"/>
    </source>
</evidence>
<dbReference type="GO" id="GO:0005886">
    <property type="term" value="C:plasma membrane"/>
    <property type="evidence" value="ECO:0007669"/>
    <property type="project" value="TreeGrafter"/>
</dbReference>